<organism evidence="2 3">
    <name type="scientific">Devosia nitrariae</name>
    <dbReference type="NCBI Taxonomy" id="2071872"/>
    <lineage>
        <taxon>Bacteria</taxon>
        <taxon>Pseudomonadati</taxon>
        <taxon>Pseudomonadota</taxon>
        <taxon>Alphaproteobacteria</taxon>
        <taxon>Hyphomicrobiales</taxon>
        <taxon>Devosiaceae</taxon>
        <taxon>Devosia</taxon>
    </lineage>
</organism>
<feature type="transmembrane region" description="Helical" evidence="1">
    <location>
        <begin position="132"/>
        <end position="154"/>
    </location>
</feature>
<evidence type="ECO:0008006" key="4">
    <source>
        <dbReference type="Google" id="ProtNLM"/>
    </source>
</evidence>
<dbReference type="Pfam" id="PF06197">
    <property type="entry name" value="DUF998"/>
    <property type="match status" value="1"/>
</dbReference>
<feature type="transmembrane region" description="Helical" evidence="1">
    <location>
        <begin position="192"/>
        <end position="213"/>
    </location>
</feature>
<feature type="transmembrane region" description="Helical" evidence="1">
    <location>
        <begin position="59"/>
        <end position="80"/>
    </location>
</feature>
<gene>
    <name evidence="2" type="ORF">GCM10010862_12580</name>
</gene>
<keyword evidence="1" id="KW-0472">Membrane</keyword>
<sequence length="223" mass="23633">MTLEDKMTAGKTSLTRNLLMAGVVAGPLYVALGLFQMAIRPTFDITRHPLSIMSNGDLGWIQVMNFTVTGILTILGAIGIRRLIHPGRAGTSGPILLGLYGFGLVAAAIFPADPMLGFPPGTPADAMEISTTGILHFVAGAVGFLSFIAGCFVFARRFFNQDERGWGIYSVATGVIFLGAFAGIASGGGNPLFNVAFAIAVVVAWAWISALCLKFRREVHPDR</sequence>
<comment type="caution">
    <text evidence="2">The sequence shown here is derived from an EMBL/GenBank/DDBJ whole genome shotgun (WGS) entry which is preliminary data.</text>
</comment>
<dbReference type="EMBL" id="BSNS01000007">
    <property type="protein sequence ID" value="GLQ53999.1"/>
    <property type="molecule type" value="Genomic_DNA"/>
</dbReference>
<reference evidence="3" key="1">
    <citation type="journal article" date="2019" name="Int. J. Syst. Evol. Microbiol.">
        <title>The Global Catalogue of Microorganisms (GCM) 10K type strain sequencing project: providing services to taxonomists for standard genome sequencing and annotation.</title>
        <authorList>
            <consortium name="The Broad Institute Genomics Platform"/>
            <consortium name="The Broad Institute Genome Sequencing Center for Infectious Disease"/>
            <person name="Wu L."/>
            <person name="Ma J."/>
        </authorList>
    </citation>
    <scope>NUCLEOTIDE SEQUENCE [LARGE SCALE GENOMIC DNA]</scope>
    <source>
        <strain evidence="3">NBRC 112416</strain>
    </source>
</reference>
<dbReference type="Proteomes" id="UP001156691">
    <property type="component" value="Unassembled WGS sequence"/>
</dbReference>
<protein>
    <recommendedName>
        <fullName evidence="4">DUF998 domain-containing protein</fullName>
    </recommendedName>
</protein>
<feature type="transmembrane region" description="Helical" evidence="1">
    <location>
        <begin position="18"/>
        <end position="39"/>
    </location>
</feature>
<dbReference type="InterPro" id="IPR009339">
    <property type="entry name" value="DUF998"/>
</dbReference>
<keyword evidence="3" id="KW-1185">Reference proteome</keyword>
<evidence type="ECO:0000256" key="1">
    <source>
        <dbReference type="SAM" id="Phobius"/>
    </source>
</evidence>
<evidence type="ECO:0000313" key="3">
    <source>
        <dbReference type="Proteomes" id="UP001156691"/>
    </source>
</evidence>
<accession>A0ABQ5W2G3</accession>
<feature type="transmembrane region" description="Helical" evidence="1">
    <location>
        <begin position="166"/>
        <end position="186"/>
    </location>
</feature>
<keyword evidence="1" id="KW-0812">Transmembrane</keyword>
<keyword evidence="1" id="KW-1133">Transmembrane helix</keyword>
<evidence type="ECO:0000313" key="2">
    <source>
        <dbReference type="EMBL" id="GLQ53999.1"/>
    </source>
</evidence>
<proteinExistence type="predicted"/>
<feature type="transmembrane region" description="Helical" evidence="1">
    <location>
        <begin position="92"/>
        <end position="112"/>
    </location>
</feature>
<name>A0ABQ5W2G3_9HYPH</name>